<dbReference type="Gene3D" id="1.10.274.30">
    <property type="entry name" value="MRG domain"/>
    <property type="match status" value="1"/>
</dbReference>
<accession>A0A1Z5K1A9</accession>
<dbReference type="GO" id="GO:0000123">
    <property type="term" value="C:histone acetyltransferase complex"/>
    <property type="evidence" value="ECO:0007669"/>
    <property type="project" value="TreeGrafter"/>
</dbReference>
<name>A0A1Z5K1A9_FISSO</name>
<dbReference type="Pfam" id="PF22732">
    <property type="entry name" value="MSL3_chromo-like"/>
    <property type="match status" value="1"/>
</dbReference>
<dbReference type="Gene3D" id="2.30.30.140">
    <property type="match status" value="1"/>
</dbReference>
<keyword evidence="2" id="KW-0156">Chromatin regulator</keyword>
<dbReference type="AlphaFoldDB" id="A0A1Z5K1A9"/>
<evidence type="ECO:0000256" key="3">
    <source>
        <dbReference type="ARBA" id="ARBA00023015"/>
    </source>
</evidence>
<keyword evidence="4" id="KW-0804">Transcription</keyword>
<evidence type="ECO:0000313" key="10">
    <source>
        <dbReference type="Proteomes" id="UP000198406"/>
    </source>
</evidence>
<dbReference type="InParanoid" id="A0A1Z5K1A9"/>
<evidence type="ECO:0000256" key="5">
    <source>
        <dbReference type="ARBA" id="ARBA00023242"/>
    </source>
</evidence>
<keyword evidence="3" id="KW-0805">Transcription regulation</keyword>
<organism evidence="9 10">
    <name type="scientific">Fistulifera solaris</name>
    <name type="common">Oleaginous diatom</name>
    <dbReference type="NCBI Taxonomy" id="1519565"/>
    <lineage>
        <taxon>Eukaryota</taxon>
        <taxon>Sar</taxon>
        <taxon>Stramenopiles</taxon>
        <taxon>Ochrophyta</taxon>
        <taxon>Bacillariophyta</taxon>
        <taxon>Bacillariophyceae</taxon>
        <taxon>Bacillariophycidae</taxon>
        <taxon>Naviculales</taxon>
        <taxon>Naviculaceae</taxon>
        <taxon>Fistulifera</taxon>
    </lineage>
</organism>
<dbReference type="PANTHER" id="PTHR10880:SF15">
    <property type="entry name" value="MSL COMPLEX SUBUNIT 3"/>
    <property type="match status" value="1"/>
</dbReference>
<proteinExistence type="predicted"/>
<dbReference type="GO" id="GO:0006355">
    <property type="term" value="P:regulation of DNA-templated transcription"/>
    <property type="evidence" value="ECO:0007669"/>
    <property type="project" value="InterPro"/>
</dbReference>
<dbReference type="PANTHER" id="PTHR10880">
    <property type="entry name" value="MORTALITY FACTOR 4-LIKE PROTEIN"/>
    <property type="match status" value="1"/>
</dbReference>
<comment type="caution">
    <text evidence="9">The sequence shown here is derived from an EMBL/GenBank/DDBJ whole genome shotgun (WGS) entry which is preliminary data.</text>
</comment>
<dbReference type="Proteomes" id="UP000198406">
    <property type="component" value="Unassembled WGS sequence"/>
</dbReference>
<dbReference type="Pfam" id="PF05712">
    <property type="entry name" value="MRG"/>
    <property type="match status" value="1"/>
</dbReference>
<feature type="domain" description="MRG" evidence="7">
    <location>
        <begin position="234"/>
        <end position="457"/>
    </location>
</feature>
<reference evidence="9 10" key="1">
    <citation type="journal article" date="2015" name="Plant Cell">
        <title>Oil accumulation by the oleaginous diatom Fistulifera solaris as revealed by the genome and transcriptome.</title>
        <authorList>
            <person name="Tanaka T."/>
            <person name="Maeda Y."/>
            <person name="Veluchamy A."/>
            <person name="Tanaka M."/>
            <person name="Abida H."/>
            <person name="Marechal E."/>
            <person name="Bowler C."/>
            <person name="Muto M."/>
            <person name="Sunaga Y."/>
            <person name="Tanaka M."/>
            <person name="Yoshino T."/>
            <person name="Taniguchi T."/>
            <person name="Fukuda Y."/>
            <person name="Nemoto M."/>
            <person name="Matsumoto M."/>
            <person name="Wong P.S."/>
            <person name="Aburatani S."/>
            <person name="Fujibuchi W."/>
        </authorList>
    </citation>
    <scope>NUCLEOTIDE SEQUENCE [LARGE SCALE GENOMIC DNA]</scope>
    <source>
        <strain evidence="9 10">JPCC DA0580</strain>
    </source>
</reference>
<evidence type="ECO:0000259" key="8">
    <source>
        <dbReference type="Pfam" id="PF22732"/>
    </source>
</evidence>
<evidence type="ECO:0000256" key="2">
    <source>
        <dbReference type="ARBA" id="ARBA00022853"/>
    </source>
</evidence>
<feature type="region of interest" description="Disordered" evidence="6">
    <location>
        <begin position="467"/>
        <end position="491"/>
    </location>
</feature>
<dbReference type="SUPFAM" id="SSF54160">
    <property type="entry name" value="Chromo domain-like"/>
    <property type="match status" value="1"/>
</dbReference>
<dbReference type="InterPro" id="IPR016197">
    <property type="entry name" value="Chromo-like_dom_sf"/>
</dbReference>
<evidence type="ECO:0000256" key="1">
    <source>
        <dbReference type="ARBA" id="ARBA00004123"/>
    </source>
</evidence>
<dbReference type="InterPro" id="IPR053820">
    <property type="entry name" value="MSL3_chromo-like"/>
</dbReference>
<dbReference type="GO" id="GO:0005634">
    <property type="term" value="C:nucleus"/>
    <property type="evidence" value="ECO:0007669"/>
    <property type="project" value="UniProtKB-SubCell"/>
</dbReference>
<protein>
    <submittedName>
        <fullName evidence="9">Uncharacterized protein</fullName>
    </submittedName>
</protein>
<dbReference type="OrthoDB" id="124855at2759"/>
<keyword evidence="10" id="KW-1185">Reference proteome</keyword>
<evidence type="ECO:0000256" key="4">
    <source>
        <dbReference type="ARBA" id="ARBA00023163"/>
    </source>
</evidence>
<feature type="region of interest" description="Disordered" evidence="6">
    <location>
        <begin position="1"/>
        <end position="45"/>
    </location>
</feature>
<dbReference type="InterPro" id="IPR008676">
    <property type="entry name" value="MRG"/>
</dbReference>
<evidence type="ECO:0000313" key="9">
    <source>
        <dbReference type="EMBL" id="GAX20065.1"/>
    </source>
</evidence>
<evidence type="ECO:0000256" key="6">
    <source>
        <dbReference type="SAM" id="MobiDB-lite"/>
    </source>
</evidence>
<feature type="domain" description="MSL3 chromodomain-like" evidence="8">
    <location>
        <begin position="94"/>
        <end position="140"/>
    </location>
</feature>
<dbReference type="GO" id="GO:0006325">
    <property type="term" value="P:chromatin organization"/>
    <property type="evidence" value="ECO:0007669"/>
    <property type="project" value="UniProtKB-KW"/>
</dbReference>
<dbReference type="PROSITE" id="PS51640">
    <property type="entry name" value="MRG"/>
    <property type="match status" value="1"/>
</dbReference>
<feature type="region of interest" description="Disordered" evidence="6">
    <location>
        <begin position="323"/>
        <end position="349"/>
    </location>
</feature>
<keyword evidence="5" id="KW-0539">Nucleus</keyword>
<dbReference type="EMBL" id="BDSP01000141">
    <property type="protein sequence ID" value="GAX20065.1"/>
    <property type="molecule type" value="Genomic_DNA"/>
</dbReference>
<sequence length="491" mass="55586">MADFQDVQESSNGDDPRAQGYDKPASLTENTFIDDDGDNSSGPPQAKYQVLEKVFARDTDGLLYQTVIRRALYGPIYHKQVHVAMSNSAREVSDEKDSSESWQYFVHFLKWNVAWDRWIPESKILPMSEETARYAEKLAEEHKALRAALTRKTPGRKAFQNLDTATFLAEWRKTLDRIDQQFMMNGSPATSSTIAAPQEVAPKPATSSNHQWTKSAVQAEIAFRTKGLISKKFEPPSNVIFLPFTLKKILVEGWEIINQCGMVAKIPANVSVREVLGQYLASKGIGSSSHLINDAKAKNEDASTIDPLLSGSCHNLADEFEASNLPPSGSKEAEITPCGDNATPGDKDDEKNLLMETEWNNLSEGIIQLFEEALPKRLLYENELYQLQAIDSQQDTSNQTYADIYGCEHLLRLLVRLPALLADTMTEDESRSIIAKLNDFVRYMYKNQTVLFQQTYRKLSDLEQELQQKEQARRTRKRKFDRTQASNNFVH</sequence>
<dbReference type="InterPro" id="IPR026541">
    <property type="entry name" value="MRG_dom"/>
</dbReference>
<comment type="subcellular location">
    <subcellularLocation>
        <location evidence="1">Nucleus</location>
    </subcellularLocation>
</comment>
<dbReference type="InterPro" id="IPR038217">
    <property type="entry name" value="MRG_C_sf"/>
</dbReference>
<evidence type="ECO:0000259" key="7">
    <source>
        <dbReference type="Pfam" id="PF05712"/>
    </source>
</evidence>
<gene>
    <name evidence="9" type="ORF">FisN_1Lh453</name>
</gene>